<accession>A0AAW2I333</accession>
<keyword evidence="2" id="KW-0812">Transmembrane</keyword>
<feature type="region of interest" description="Disordered" evidence="1">
    <location>
        <begin position="1"/>
        <end position="84"/>
    </location>
</feature>
<feature type="compositionally biased region" description="Low complexity" evidence="1">
    <location>
        <begin position="384"/>
        <end position="402"/>
    </location>
</feature>
<dbReference type="InterPro" id="IPR040350">
    <property type="entry name" value="TMEM272"/>
</dbReference>
<feature type="compositionally biased region" description="Polar residues" evidence="1">
    <location>
        <begin position="261"/>
        <end position="283"/>
    </location>
</feature>
<feature type="transmembrane region" description="Helical" evidence="2">
    <location>
        <begin position="458"/>
        <end position="479"/>
    </location>
</feature>
<feature type="compositionally biased region" description="Low complexity" evidence="1">
    <location>
        <begin position="15"/>
        <end position="46"/>
    </location>
</feature>
<sequence>MLARNTSSRRRRASRSAASSPQRSQTRSSLKSSIASAAAATVAASSEIGECSPRSRRASIASGTGSGSVPILATNRSPRNSIAVPQGSETNLLSVSGRNARGSVSVSNGVDSLHPGKYSDFGGSRSARGSFADGLTDSLLMPTAPRSARASFSVPDVDKPTCALGSRSARGSFAIPEGSTDLLLPPQGTRSARGSFSCPNSEIQISVSGTRSARASFSVPSDNEECLLPMNRSPRGSFALPVERSPRGSLIPPEVAASCLSPRNSLVPDSSRSPRGSITQDSCRSPRGSIAPDHNKSPRGSIGPEMSRSPRGSLGPDGIPSRSPRTSLRGSLPDTCSLRGSNAAIGLQGSPRGSVDIPVTGSSKGALALTSSGSYRMATRGGVSNHANAESRRASSSVSQASADDRKHLCEHTKLNPEDRTGLRVYGSVVYQLKDANIEASGTCDFVLRALRIVFKTVTITIILVCLTALPIIMLIMGVNYLRDCPREPNLPVYMVVGGSFGTIKMLWVIWRQIRSRRYERLDLLTRPESNYEEALLRTSAGSRVTSFALTVFLTVWFFLGNYWTFHIYLPDPEPELYEPNHWCSRALYIFCLVHIGVIYLLVASVVVVAGVLSCCRVFSCSLVVRYK</sequence>
<reference evidence="3" key="1">
    <citation type="journal article" date="2024" name="Gigascience">
        <title>Chromosome-level genome of the poultry shaft louse Menopon gallinae provides insight into the host-switching and adaptive evolution of parasitic lice.</title>
        <authorList>
            <person name="Xu Y."/>
            <person name="Ma L."/>
            <person name="Liu S."/>
            <person name="Liang Y."/>
            <person name="Liu Q."/>
            <person name="He Z."/>
            <person name="Tian L."/>
            <person name="Duan Y."/>
            <person name="Cai W."/>
            <person name="Li H."/>
            <person name="Song F."/>
        </authorList>
    </citation>
    <scope>NUCLEOTIDE SEQUENCE</scope>
    <source>
        <strain evidence="3">Cailab_2023a</strain>
    </source>
</reference>
<evidence type="ECO:0000313" key="3">
    <source>
        <dbReference type="EMBL" id="KAL0276480.1"/>
    </source>
</evidence>
<feature type="transmembrane region" description="Helical" evidence="2">
    <location>
        <begin position="586"/>
        <end position="619"/>
    </location>
</feature>
<feature type="transmembrane region" description="Helical" evidence="2">
    <location>
        <begin position="491"/>
        <end position="511"/>
    </location>
</feature>
<dbReference type="AlphaFoldDB" id="A0AAW2I333"/>
<proteinExistence type="predicted"/>
<dbReference type="EMBL" id="JARGDH010000002">
    <property type="protein sequence ID" value="KAL0276480.1"/>
    <property type="molecule type" value="Genomic_DNA"/>
</dbReference>
<feature type="region of interest" description="Disordered" evidence="1">
    <location>
        <begin position="177"/>
        <end position="199"/>
    </location>
</feature>
<protein>
    <submittedName>
        <fullName evidence="3">Uncharacterized protein</fullName>
    </submittedName>
</protein>
<keyword evidence="2" id="KW-0472">Membrane</keyword>
<feature type="region of interest" description="Disordered" evidence="1">
    <location>
        <begin position="379"/>
        <end position="406"/>
    </location>
</feature>
<feature type="transmembrane region" description="Helical" evidence="2">
    <location>
        <begin position="545"/>
        <end position="566"/>
    </location>
</feature>
<feature type="region of interest" description="Disordered" evidence="1">
    <location>
        <begin position="260"/>
        <end position="359"/>
    </location>
</feature>
<gene>
    <name evidence="3" type="ORF">PYX00_004043</name>
</gene>
<organism evidence="3">
    <name type="scientific">Menopon gallinae</name>
    <name type="common">poultry shaft louse</name>
    <dbReference type="NCBI Taxonomy" id="328185"/>
    <lineage>
        <taxon>Eukaryota</taxon>
        <taxon>Metazoa</taxon>
        <taxon>Ecdysozoa</taxon>
        <taxon>Arthropoda</taxon>
        <taxon>Hexapoda</taxon>
        <taxon>Insecta</taxon>
        <taxon>Pterygota</taxon>
        <taxon>Neoptera</taxon>
        <taxon>Paraneoptera</taxon>
        <taxon>Psocodea</taxon>
        <taxon>Troctomorpha</taxon>
        <taxon>Phthiraptera</taxon>
        <taxon>Amblycera</taxon>
        <taxon>Menoponidae</taxon>
        <taxon>Menopon</taxon>
    </lineage>
</organism>
<dbReference type="PANTHER" id="PTHR33444:SF7">
    <property type="entry name" value="TRANSMEMBRANE PROTEIN 272"/>
    <property type="match status" value="1"/>
</dbReference>
<evidence type="ECO:0000256" key="1">
    <source>
        <dbReference type="SAM" id="MobiDB-lite"/>
    </source>
</evidence>
<comment type="caution">
    <text evidence="3">The sequence shown here is derived from an EMBL/GenBank/DDBJ whole genome shotgun (WGS) entry which is preliminary data.</text>
</comment>
<keyword evidence="2" id="KW-1133">Transmembrane helix</keyword>
<feature type="compositionally biased region" description="Polar residues" evidence="1">
    <location>
        <begin position="188"/>
        <end position="199"/>
    </location>
</feature>
<name>A0AAW2I333_9NEOP</name>
<evidence type="ECO:0000256" key="2">
    <source>
        <dbReference type="SAM" id="Phobius"/>
    </source>
</evidence>
<dbReference type="PANTHER" id="PTHR33444">
    <property type="entry name" value="SI:DKEY-19B23.12-RELATED"/>
    <property type="match status" value="1"/>
</dbReference>